<keyword evidence="2 4" id="KW-0863">Zinc-finger</keyword>
<evidence type="ECO:0000256" key="4">
    <source>
        <dbReference type="PROSITE-ProRule" id="PRU00175"/>
    </source>
</evidence>
<dbReference type="GO" id="GO:0005634">
    <property type="term" value="C:nucleus"/>
    <property type="evidence" value="ECO:0007669"/>
    <property type="project" value="TreeGrafter"/>
</dbReference>
<dbReference type="STRING" id="52838.A0A4S8IRD8"/>
<dbReference type="AlphaFoldDB" id="A0A4S8IRD8"/>
<dbReference type="InterPro" id="IPR051834">
    <property type="entry name" value="RING_finger_E3_ligase"/>
</dbReference>
<evidence type="ECO:0000256" key="2">
    <source>
        <dbReference type="ARBA" id="ARBA00022771"/>
    </source>
</evidence>
<dbReference type="Proteomes" id="UP000317650">
    <property type="component" value="Chromosome 6"/>
</dbReference>
<evidence type="ECO:0000313" key="7">
    <source>
        <dbReference type="Proteomes" id="UP000317650"/>
    </source>
</evidence>
<accession>A0A4S8IRD8</accession>
<evidence type="ECO:0000259" key="5">
    <source>
        <dbReference type="PROSITE" id="PS50089"/>
    </source>
</evidence>
<dbReference type="PANTHER" id="PTHR45931">
    <property type="entry name" value="SI:CH211-59O9.10"/>
    <property type="match status" value="1"/>
</dbReference>
<dbReference type="Gene3D" id="3.30.40.10">
    <property type="entry name" value="Zinc/RING finger domain, C3HC4 (zinc finger)"/>
    <property type="match status" value="1"/>
</dbReference>
<comment type="caution">
    <text evidence="6">The sequence shown here is derived from an EMBL/GenBank/DDBJ whole genome shotgun (WGS) entry which is preliminary data.</text>
</comment>
<dbReference type="PROSITE" id="PS50089">
    <property type="entry name" value="ZF_RING_2"/>
    <property type="match status" value="1"/>
</dbReference>
<feature type="domain" description="RING-type" evidence="5">
    <location>
        <begin position="206"/>
        <end position="247"/>
    </location>
</feature>
<dbReference type="InterPro" id="IPR001841">
    <property type="entry name" value="Znf_RING"/>
</dbReference>
<evidence type="ECO:0000313" key="6">
    <source>
        <dbReference type="EMBL" id="THU51237.1"/>
    </source>
</evidence>
<dbReference type="Pfam" id="PF13639">
    <property type="entry name" value="zf-RING_2"/>
    <property type="match status" value="1"/>
</dbReference>
<organism evidence="6 7">
    <name type="scientific">Musa balbisiana</name>
    <name type="common">Banana</name>
    <dbReference type="NCBI Taxonomy" id="52838"/>
    <lineage>
        <taxon>Eukaryota</taxon>
        <taxon>Viridiplantae</taxon>
        <taxon>Streptophyta</taxon>
        <taxon>Embryophyta</taxon>
        <taxon>Tracheophyta</taxon>
        <taxon>Spermatophyta</taxon>
        <taxon>Magnoliopsida</taxon>
        <taxon>Liliopsida</taxon>
        <taxon>Zingiberales</taxon>
        <taxon>Musaceae</taxon>
        <taxon>Musa</taxon>
    </lineage>
</organism>
<proteinExistence type="predicted"/>
<dbReference type="SMART" id="SM00184">
    <property type="entry name" value="RING"/>
    <property type="match status" value="1"/>
</dbReference>
<evidence type="ECO:0000256" key="3">
    <source>
        <dbReference type="ARBA" id="ARBA00022833"/>
    </source>
</evidence>
<dbReference type="GO" id="GO:0008270">
    <property type="term" value="F:zinc ion binding"/>
    <property type="evidence" value="ECO:0007669"/>
    <property type="project" value="UniProtKB-KW"/>
</dbReference>
<dbReference type="InterPro" id="IPR013083">
    <property type="entry name" value="Znf_RING/FYVE/PHD"/>
</dbReference>
<dbReference type="PANTHER" id="PTHR45931:SF16">
    <property type="entry name" value="RING_U-BOX SUPERFAMILY PROTEIN"/>
    <property type="match status" value="1"/>
</dbReference>
<reference evidence="6 7" key="1">
    <citation type="journal article" date="2019" name="Nat. Plants">
        <title>Genome sequencing of Musa balbisiana reveals subgenome evolution and function divergence in polyploid bananas.</title>
        <authorList>
            <person name="Yao X."/>
        </authorList>
    </citation>
    <scope>NUCLEOTIDE SEQUENCE [LARGE SCALE GENOMIC DNA]</scope>
    <source>
        <strain evidence="7">cv. DH-PKW</strain>
        <tissue evidence="6">Leaves</tissue>
    </source>
</reference>
<sequence length="257" mass="29436">MEFRFSSASWDFKAMVTGRTRASQLYRQLAPVMIKLRYPVMTLQGPRYRHRYFAFTVGQFIHQRSRQHAIFSLLCNVRTHDPSFLYIPRLELDLVAFSHSPVVSAFCSGRGIEMTVDIHFYNLRNIPYFLGVVRVGWLIRSIPEPYYDEIIVQDEDNFSNDAESVHDEFVGGGGGVFRSLQGPSDAARELVVVKYEPGGDFREDSCIICFEEFQVEEEVTRLPCKHTFHVGCLARWLERGNGCPLCRHEPSASAAVL</sequence>
<dbReference type="SUPFAM" id="SSF57850">
    <property type="entry name" value="RING/U-box"/>
    <property type="match status" value="1"/>
</dbReference>
<name>A0A4S8IRD8_MUSBA</name>
<keyword evidence="3" id="KW-0862">Zinc</keyword>
<dbReference type="GO" id="GO:0006511">
    <property type="term" value="P:ubiquitin-dependent protein catabolic process"/>
    <property type="evidence" value="ECO:0007669"/>
    <property type="project" value="TreeGrafter"/>
</dbReference>
<dbReference type="GO" id="GO:0061630">
    <property type="term" value="F:ubiquitin protein ligase activity"/>
    <property type="evidence" value="ECO:0007669"/>
    <property type="project" value="TreeGrafter"/>
</dbReference>
<evidence type="ECO:0000256" key="1">
    <source>
        <dbReference type="ARBA" id="ARBA00022723"/>
    </source>
</evidence>
<keyword evidence="1" id="KW-0479">Metal-binding</keyword>
<protein>
    <recommendedName>
        <fullName evidence="5">RING-type domain-containing protein</fullName>
    </recommendedName>
</protein>
<gene>
    <name evidence="6" type="ORF">C4D60_Mb06t28870</name>
</gene>
<dbReference type="EMBL" id="PYDT01000009">
    <property type="protein sequence ID" value="THU51237.1"/>
    <property type="molecule type" value="Genomic_DNA"/>
</dbReference>
<keyword evidence="7" id="KW-1185">Reference proteome</keyword>